<name>M3HUN5_LEPBO</name>
<proteinExistence type="predicted"/>
<dbReference type="GO" id="GO:0005737">
    <property type="term" value="C:cytoplasm"/>
    <property type="evidence" value="ECO:0007669"/>
    <property type="project" value="TreeGrafter"/>
</dbReference>
<dbReference type="GO" id="GO:0004664">
    <property type="term" value="F:prephenate dehydratase activity"/>
    <property type="evidence" value="ECO:0007669"/>
    <property type="project" value="InterPro"/>
</dbReference>
<dbReference type="CDD" id="cd04905">
    <property type="entry name" value="ACT_CM-PDT"/>
    <property type="match status" value="1"/>
</dbReference>
<dbReference type="InterPro" id="IPR018528">
    <property type="entry name" value="Preph_deHydtase_CS"/>
</dbReference>
<dbReference type="PANTHER" id="PTHR21022">
    <property type="entry name" value="PREPHENATE DEHYDRATASE P PROTEIN"/>
    <property type="match status" value="1"/>
</dbReference>
<evidence type="ECO:0000313" key="3">
    <source>
        <dbReference type="Proteomes" id="UP000011783"/>
    </source>
</evidence>
<accession>M3HUN5</accession>
<dbReference type="PROSITE" id="PS51671">
    <property type="entry name" value="ACT"/>
    <property type="match status" value="1"/>
</dbReference>
<protein>
    <submittedName>
        <fullName evidence="2">p-domain protein</fullName>
    </submittedName>
</protein>
<dbReference type="BioCyc" id="LBOR1193007:G11KN-551-MONOMER"/>
<dbReference type="InterPro" id="IPR002912">
    <property type="entry name" value="ACT_dom"/>
</dbReference>
<dbReference type="EMBL" id="AKWO02000010">
    <property type="protein sequence ID" value="EMG01771.1"/>
    <property type="molecule type" value="Genomic_DNA"/>
</dbReference>
<dbReference type="AlphaFoldDB" id="M3HUN5"/>
<dbReference type="InterPro" id="IPR045865">
    <property type="entry name" value="ACT-like_dom_sf"/>
</dbReference>
<comment type="caution">
    <text evidence="2">The sequence shown here is derived from an EMBL/GenBank/DDBJ whole genome shotgun (WGS) entry which is preliminary data.</text>
</comment>
<dbReference type="PROSITE" id="PS00858">
    <property type="entry name" value="PREPHENATE_DEHYDR_2"/>
    <property type="match status" value="1"/>
</dbReference>
<sequence length="60" mass="7161">MNLTKIESRPTRRNSWEYNFFIDFYGHQKDETIQNVLSNLKENTIFLRTLGSYPMSSQSL</sequence>
<feature type="domain" description="ACT" evidence="1">
    <location>
        <begin position="1"/>
        <end position="54"/>
    </location>
</feature>
<dbReference type="Gene3D" id="3.30.70.260">
    <property type="match status" value="1"/>
</dbReference>
<evidence type="ECO:0000313" key="2">
    <source>
        <dbReference type="EMBL" id="EMG01771.1"/>
    </source>
</evidence>
<reference evidence="2 3" key="1">
    <citation type="submission" date="2013-01" db="EMBL/GenBank/DDBJ databases">
        <authorList>
            <person name="Harkins D.M."/>
            <person name="Durkin A.S."/>
            <person name="Brinkac L.M."/>
            <person name="Haft D.H."/>
            <person name="Selengut J.D."/>
            <person name="Sanka R."/>
            <person name="DePew J."/>
            <person name="Purushe J."/>
            <person name="Picardeau M."/>
            <person name="Werts C."/>
            <person name="Goarant C."/>
            <person name="Vinetz J.M."/>
            <person name="Sutton G.G."/>
            <person name="Nierman W.C."/>
            <person name="Fouts D.E."/>
        </authorList>
    </citation>
    <scope>NUCLEOTIDE SEQUENCE [LARGE SCALE GENOMIC DNA]</scope>
    <source>
        <strain evidence="2 3">200701203</strain>
    </source>
</reference>
<evidence type="ECO:0000259" key="1">
    <source>
        <dbReference type="PROSITE" id="PS51671"/>
    </source>
</evidence>
<gene>
    <name evidence="2" type="ORF">LEP1GSC123_0439</name>
</gene>
<dbReference type="GO" id="GO:0009094">
    <property type="term" value="P:L-phenylalanine biosynthetic process"/>
    <property type="evidence" value="ECO:0007669"/>
    <property type="project" value="InterPro"/>
</dbReference>
<organism evidence="2 3">
    <name type="scientific">Leptospira borgpetersenii str. 200701203</name>
    <dbReference type="NCBI Taxonomy" id="1193007"/>
    <lineage>
        <taxon>Bacteria</taxon>
        <taxon>Pseudomonadati</taxon>
        <taxon>Spirochaetota</taxon>
        <taxon>Spirochaetia</taxon>
        <taxon>Leptospirales</taxon>
        <taxon>Leptospiraceae</taxon>
        <taxon>Leptospira</taxon>
    </lineage>
</organism>
<dbReference type="PANTHER" id="PTHR21022:SF19">
    <property type="entry name" value="PREPHENATE DEHYDRATASE-RELATED"/>
    <property type="match status" value="1"/>
</dbReference>
<dbReference type="Proteomes" id="UP000011783">
    <property type="component" value="Unassembled WGS sequence"/>
</dbReference>
<dbReference type="SUPFAM" id="SSF55021">
    <property type="entry name" value="ACT-like"/>
    <property type="match status" value="1"/>
</dbReference>